<protein>
    <recommendedName>
        <fullName evidence="11">Zinc/iron permease</fullName>
    </recommendedName>
</protein>
<sequence>MWNGLGTLLALSGLMALASFLAGSLPLSFSLSQRQIRLISAVGTGLLIGTALIVIIPEGIETLYSSSAVSVPHAAQIAPTIDAPMDNDRAALALHNIPKPDKNAVGQGIKYENQDVKGTDRFLPGEKEPDPPKGSEPKSDHTRRAEPDDGHGESTPHAWVGISLISGFILMYLIDIVPTIRPSSGASPNEHHIPLSTMDPESATSSQQTPAHHSHSPSRPNPTTIGLLIHALADGVALGASSTTGSTSTRGGLSIVIFIAILVHKAPAAFGLTSILLKEGISKRSARGHLLLFSFAAPLGALVTWMTINILGKGDEGQSENMKWWTGIALMFSGGTFLYVALHAMQTISSSSSHGGHAPAKVPAVDESEEWETPYAETNGHTVITSQAQERTRGEVAMRMLMVDTML</sequence>
<evidence type="ECO:0000313" key="9">
    <source>
        <dbReference type="EMBL" id="KAE9990702.1"/>
    </source>
</evidence>
<keyword evidence="5" id="KW-0333">Golgi apparatus</keyword>
<dbReference type="GO" id="GO:0000139">
    <property type="term" value="C:Golgi membrane"/>
    <property type="evidence" value="ECO:0007669"/>
    <property type="project" value="UniProtKB-SubCell"/>
</dbReference>
<feature type="region of interest" description="Disordered" evidence="7">
    <location>
        <begin position="184"/>
        <end position="220"/>
    </location>
</feature>
<comment type="subcellular location">
    <subcellularLocation>
        <location evidence="1">Endomembrane system</location>
        <topology evidence="1">Multi-pass membrane protein</topology>
    </subcellularLocation>
    <subcellularLocation>
        <location evidence="2">Golgi apparatus membrane</location>
    </subcellularLocation>
</comment>
<evidence type="ECO:0008006" key="11">
    <source>
        <dbReference type="Google" id="ProtNLM"/>
    </source>
</evidence>
<comment type="caution">
    <text evidence="9">The sequence shown here is derived from an EMBL/GenBank/DDBJ whole genome shotgun (WGS) entry which is preliminary data.</text>
</comment>
<dbReference type="InterPro" id="IPR045891">
    <property type="entry name" value="ZIP9"/>
</dbReference>
<dbReference type="GO" id="GO:0046873">
    <property type="term" value="F:metal ion transmembrane transporter activity"/>
    <property type="evidence" value="ECO:0007669"/>
    <property type="project" value="InterPro"/>
</dbReference>
<evidence type="ECO:0000256" key="8">
    <source>
        <dbReference type="SAM" id="Phobius"/>
    </source>
</evidence>
<dbReference type="InterPro" id="IPR003689">
    <property type="entry name" value="ZIP"/>
</dbReference>
<keyword evidence="10" id="KW-1185">Reference proteome</keyword>
<feature type="transmembrane region" description="Helical" evidence="8">
    <location>
        <begin position="38"/>
        <end position="56"/>
    </location>
</feature>
<feature type="transmembrane region" description="Helical" evidence="8">
    <location>
        <begin position="255"/>
        <end position="277"/>
    </location>
</feature>
<keyword evidence="3 8" id="KW-0812">Transmembrane</keyword>
<name>A0A8H3ZEV0_VENIN</name>
<dbReference type="AlphaFoldDB" id="A0A8H3ZEV0"/>
<organism evidence="9 10">
    <name type="scientific">Venturia inaequalis</name>
    <name type="common">Apple scab fungus</name>
    <dbReference type="NCBI Taxonomy" id="5025"/>
    <lineage>
        <taxon>Eukaryota</taxon>
        <taxon>Fungi</taxon>
        <taxon>Dikarya</taxon>
        <taxon>Ascomycota</taxon>
        <taxon>Pezizomycotina</taxon>
        <taxon>Dothideomycetes</taxon>
        <taxon>Pleosporomycetidae</taxon>
        <taxon>Venturiales</taxon>
        <taxon>Venturiaceae</taxon>
        <taxon>Venturia</taxon>
    </lineage>
</organism>
<dbReference type="Proteomes" id="UP000490939">
    <property type="component" value="Unassembled WGS sequence"/>
</dbReference>
<dbReference type="GO" id="GO:0006829">
    <property type="term" value="P:zinc ion transport"/>
    <property type="evidence" value="ECO:0007669"/>
    <property type="project" value="InterPro"/>
</dbReference>
<keyword evidence="4 8" id="KW-1133">Transmembrane helix</keyword>
<feature type="region of interest" description="Disordered" evidence="7">
    <location>
        <begin position="115"/>
        <end position="156"/>
    </location>
</feature>
<evidence type="ECO:0000256" key="1">
    <source>
        <dbReference type="ARBA" id="ARBA00004127"/>
    </source>
</evidence>
<dbReference type="PANTHER" id="PTHR16133">
    <property type="entry name" value="SOLUTE CARRIER FAMILY 39 ZINC TRANSPORTER , MEMBER 9-RELATED"/>
    <property type="match status" value="1"/>
</dbReference>
<feature type="compositionally biased region" description="Basic and acidic residues" evidence="7">
    <location>
        <begin position="115"/>
        <end position="154"/>
    </location>
</feature>
<feature type="transmembrane region" description="Helical" evidence="8">
    <location>
        <begin position="324"/>
        <end position="342"/>
    </location>
</feature>
<evidence type="ECO:0000256" key="2">
    <source>
        <dbReference type="ARBA" id="ARBA00004394"/>
    </source>
</evidence>
<accession>A0A8H3ZEV0</accession>
<dbReference type="PANTHER" id="PTHR16133:SF0">
    <property type="entry name" value="ZINC_IRON REGULATED TRANSPORTER-RELATED PROTEIN 102B, ISOFORM E"/>
    <property type="match status" value="1"/>
</dbReference>
<feature type="transmembrane region" description="Helical" evidence="8">
    <location>
        <begin position="158"/>
        <end position="180"/>
    </location>
</feature>
<keyword evidence="6 8" id="KW-0472">Membrane</keyword>
<evidence type="ECO:0000256" key="5">
    <source>
        <dbReference type="ARBA" id="ARBA00023034"/>
    </source>
</evidence>
<feature type="compositionally biased region" description="Polar residues" evidence="7">
    <location>
        <begin position="202"/>
        <end position="220"/>
    </location>
</feature>
<evidence type="ECO:0000256" key="3">
    <source>
        <dbReference type="ARBA" id="ARBA00022692"/>
    </source>
</evidence>
<proteinExistence type="predicted"/>
<evidence type="ECO:0000313" key="10">
    <source>
        <dbReference type="Proteomes" id="UP000490939"/>
    </source>
</evidence>
<evidence type="ECO:0000256" key="6">
    <source>
        <dbReference type="ARBA" id="ARBA00023136"/>
    </source>
</evidence>
<evidence type="ECO:0000256" key="4">
    <source>
        <dbReference type="ARBA" id="ARBA00022989"/>
    </source>
</evidence>
<reference evidence="9 10" key="1">
    <citation type="submission" date="2019-07" db="EMBL/GenBank/DDBJ databases">
        <title>Venturia inaequalis Genome Resource.</title>
        <authorList>
            <person name="Lichtner F.J."/>
        </authorList>
    </citation>
    <scope>NUCLEOTIDE SEQUENCE [LARGE SCALE GENOMIC DNA]</scope>
    <source>
        <strain evidence="9 10">DMI_063113</strain>
    </source>
</reference>
<evidence type="ECO:0000256" key="7">
    <source>
        <dbReference type="SAM" id="MobiDB-lite"/>
    </source>
</evidence>
<gene>
    <name evidence="9" type="ORF">EG327_001049</name>
</gene>
<dbReference type="EMBL" id="WNWR01000125">
    <property type="protein sequence ID" value="KAE9990702.1"/>
    <property type="molecule type" value="Genomic_DNA"/>
</dbReference>
<feature type="transmembrane region" description="Helical" evidence="8">
    <location>
        <begin position="289"/>
        <end position="312"/>
    </location>
</feature>
<dbReference type="Pfam" id="PF02535">
    <property type="entry name" value="Zip"/>
    <property type="match status" value="1"/>
</dbReference>